<dbReference type="RefSeq" id="WP_143907154.1">
    <property type="nucleotide sequence ID" value="NZ_CP041765.1"/>
</dbReference>
<dbReference type="GO" id="GO:0003700">
    <property type="term" value="F:DNA-binding transcription factor activity"/>
    <property type="evidence" value="ECO:0007669"/>
    <property type="project" value="InterPro"/>
</dbReference>
<dbReference type="OrthoDB" id="4569196at2"/>
<dbReference type="Proteomes" id="UP000317344">
    <property type="component" value="Chromosome"/>
</dbReference>
<accession>A0A516X1J2</accession>
<dbReference type="InterPro" id="IPR000551">
    <property type="entry name" value="MerR-type_HTH_dom"/>
</dbReference>
<protein>
    <submittedName>
        <fullName evidence="3">MerR family transcriptional regulator</fullName>
    </submittedName>
</protein>
<evidence type="ECO:0000313" key="3">
    <source>
        <dbReference type="EMBL" id="QDQ96954.1"/>
    </source>
</evidence>
<dbReference type="GO" id="GO:0003677">
    <property type="term" value="F:DNA binding"/>
    <property type="evidence" value="ECO:0007669"/>
    <property type="project" value="UniProtKB-KW"/>
</dbReference>
<organism evidence="3 4">
    <name type="scientific">Tomitella fengzijianii</name>
    <dbReference type="NCBI Taxonomy" id="2597660"/>
    <lineage>
        <taxon>Bacteria</taxon>
        <taxon>Bacillati</taxon>
        <taxon>Actinomycetota</taxon>
        <taxon>Actinomycetes</taxon>
        <taxon>Mycobacteriales</taxon>
        <taxon>Tomitella</taxon>
    </lineage>
</organism>
<dbReference type="PANTHER" id="PTHR30204">
    <property type="entry name" value="REDOX-CYCLING DRUG-SENSING TRANSCRIPTIONAL ACTIVATOR SOXR"/>
    <property type="match status" value="1"/>
</dbReference>
<feature type="domain" description="HTH merR-type" evidence="2">
    <location>
        <begin position="1"/>
        <end position="69"/>
    </location>
</feature>
<dbReference type="PROSITE" id="PS50937">
    <property type="entry name" value="HTH_MERR_2"/>
    <property type="match status" value="1"/>
</dbReference>
<dbReference type="PANTHER" id="PTHR30204:SF93">
    <property type="entry name" value="HTH MERR-TYPE DOMAIN-CONTAINING PROTEIN"/>
    <property type="match status" value="1"/>
</dbReference>
<reference evidence="3 4" key="2">
    <citation type="submission" date="2019-07" db="EMBL/GenBank/DDBJ databases">
        <authorList>
            <person name="Huang Y."/>
        </authorList>
    </citation>
    <scope>NUCLEOTIDE SEQUENCE [LARGE SCALE GENOMIC DNA]</scope>
    <source>
        <strain evidence="3 4">HY188</strain>
    </source>
</reference>
<sequence length="278" mass="29747">MRIGQVAELAGTTTRTVRYYHRLGLLDEPPRRSNGYREYAMPDAIRLMRIRWLAESGVPLESVAGMLDGAGGGTAGPPMARPVEADLTALIAGIDEQRAVLARRRTRLAAMLDDAHHCRPLSPLPARLAGLFRDVLVAESTTPAARAALQIEQDMVEALTLSGKAPDGLLDGFTGLLADPDRRTRYLDLLGRWAELEHRDPEAVREEIAAITEALAGLMAHWYEGGGGDGPAAAGTAGDAPQDPALLGDVVNDPAQREVVARLHRRIRTSAPHGGSAP</sequence>
<dbReference type="InterPro" id="IPR009061">
    <property type="entry name" value="DNA-bd_dom_put_sf"/>
</dbReference>
<dbReference type="Gene3D" id="1.10.1660.10">
    <property type="match status" value="1"/>
</dbReference>
<name>A0A516X1J2_9ACTN</name>
<proteinExistence type="predicted"/>
<dbReference type="InterPro" id="IPR047057">
    <property type="entry name" value="MerR_fam"/>
</dbReference>
<dbReference type="Pfam" id="PF00376">
    <property type="entry name" value="MerR"/>
    <property type="match status" value="1"/>
</dbReference>
<evidence type="ECO:0000313" key="4">
    <source>
        <dbReference type="Proteomes" id="UP000317344"/>
    </source>
</evidence>
<keyword evidence="4" id="KW-1185">Reference proteome</keyword>
<dbReference type="PRINTS" id="PR00040">
    <property type="entry name" value="HTHMERR"/>
</dbReference>
<keyword evidence="1" id="KW-0238">DNA-binding</keyword>
<evidence type="ECO:0000259" key="2">
    <source>
        <dbReference type="PROSITE" id="PS50937"/>
    </source>
</evidence>
<dbReference type="EMBL" id="CP041765">
    <property type="protein sequence ID" value="QDQ96954.1"/>
    <property type="molecule type" value="Genomic_DNA"/>
</dbReference>
<dbReference type="SMART" id="SM00422">
    <property type="entry name" value="HTH_MERR"/>
    <property type="match status" value="1"/>
</dbReference>
<dbReference type="CDD" id="cd00592">
    <property type="entry name" value="HTH_MerR-like"/>
    <property type="match status" value="1"/>
</dbReference>
<gene>
    <name evidence="3" type="ORF">FO059_05920</name>
</gene>
<dbReference type="AlphaFoldDB" id="A0A516X1J2"/>
<dbReference type="KEGG" id="toy:FO059_05920"/>
<reference evidence="3 4" key="1">
    <citation type="submission" date="2019-07" db="EMBL/GenBank/DDBJ databases">
        <title>Tomitella cavernea sp. nov., an actinomycete isolated from soil.</title>
        <authorList>
            <person name="Cheng J."/>
        </authorList>
    </citation>
    <scope>NUCLEOTIDE SEQUENCE [LARGE SCALE GENOMIC DNA]</scope>
    <source>
        <strain evidence="3 4">HY188</strain>
    </source>
</reference>
<evidence type="ECO:0000256" key="1">
    <source>
        <dbReference type="ARBA" id="ARBA00023125"/>
    </source>
</evidence>
<dbReference type="SUPFAM" id="SSF46955">
    <property type="entry name" value="Putative DNA-binding domain"/>
    <property type="match status" value="1"/>
</dbReference>